<reference evidence="6 7" key="1">
    <citation type="journal article" date="2024" name="Insects">
        <title>An Improved Chromosome-Level Genome Assembly of the Firefly Pyrocoelia pectoralis.</title>
        <authorList>
            <person name="Fu X."/>
            <person name="Meyer-Rochow V.B."/>
            <person name="Ballantyne L."/>
            <person name="Zhu X."/>
        </authorList>
    </citation>
    <scope>NUCLEOTIDE SEQUENCE [LARGE SCALE GENOMIC DNA]</scope>
    <source>
        <strain evidence="6">XCY_ONT2</strain>
    </source>
</reference>
<dbReference type="InterPro" id="IPR050271">
    <property type="entry name" value="UDP-glycosyltransferase"/>
</dbReference>
<dbReference type="PANTHER" id="PTHR48043">
    <property type="entry name" value="EG:EG0003.4 PROTEIN-RELATED"/>
    <property type="match status" value="1"/>
</dbReference>
<comment type="catalytic activity">
    <reaction evidence="5">
        <text>glucuronate acceptor + UDP-alpha-D-glucuronate = acceptor beta-D-glucuronoside + UDP + H(+)</text>
        <dbReference type="Rhea" id="RHEA:21032"/>
        <dbReference type="ChEBI" id="CHEBI:15378"/>
        <dbReference type="ChEBI" id="CHEBI:58052"/>
        <dbReference type="ChEBI" id="CHEBI:58223"/>
        <dbReference type="ChEBI" id="CHEBI:132367"/>
        <dbReference type="ChEBI" id="CHEBI:132368"/>
        <dbReference type="EC" id="2.4.1.17"/>
    </reaction>
</comment>
<keyword evidence="5" id="KW-1133">Transmembrane helix</keyword>
<dbReference type="CDD" id="cd03784">
    <property type="entry name" value="GT1_Gtf-like"/>
    <property type="match status" value="1"/>
</dbReference>
<keyword evidence="5" id="KW-0812">Transmembrane</keyword>
<name>A0AAN7V9I4_9COLE</name>
<dbReference type="InterPro" id="IPR035595">
    <property type="entry name" value="UDP_glycos_trans_CS"/>
</dbReference>
<dbReference type="SUPFAM" id="SSF53756">
    <property type="entry name" value="UDP-Glycosyltransferase/glycogen phosphorylase"/>
    <property type="match status" value="1"/>
</dbReference>
<sequence>MVMKTAIIKILYFLCTFICLTNGARILGVFQMPSYSHYQLGDRILKELAARGHEVTIISPFEEKEKIKNVRKIVIENVLEVFASKAVDMFSYANYNVFSSILMRDTEILPYTENTLNSSNVQKLIKSNEKFDIVILERLMNDAFHGFCAHFEAHCIISSPIPTSSWTNIQMGNVGPPSYVPELGSRFSSEMNFFERAYNFLAYLFYTTWFHAYVVPLHNEIMHKYFTKVPHLYDIYYNVSLMLVNTHIAVHPPVPHLPNMIEIGGYHIKPPKPIPKDLENYLDNANEGVILFSMGSNLRSKDLPDDKRRAILNSFSKLKEKVLWKWENESMCDLPGNVKLSKWVPQNDVLAHPNVKLFVTHGGLLSTLEAIYHGIPVVGIPVFGDQYSNMRIAEDYGYGISVPYEYLNEEGLTAALEQGLNNPTFSDVAKRRSKIMHDDPVKPLDKAIFWIEYILRQNGGKHLKSSALSLNILQYLLLDVIGFISIIIAIPICVCILALKIIRRPHKKVTIKKKKN</sequence>
<dbReference type="GO" id="GO:0015020">
    <property type="term" value="F:glucuronosyltransferase activity"/>
    <property type="evidence" value="ECO:0007669"/>
    <property type="project" value="UniProtKB-EC"/>
</dbReference>
<keyword evidence="7" id="KW-1185">Reference proteome</keyword>
<keyword evidence="2 4" id="KW-0328">Glycosyltransferase</keyword>
<comment type="subcellular location">
    <subcellularLocation>
        <location evidence="5">Membrane</location>
        <topology evidence="5">Single-pass membrane protein</topology>
    </subcellularLocation>
</comment>
<protein>
    <recommendedName>
        <fullName evidence="5">UDP-glucuronosyltransferase</fullName>
        <ecNumber evidence="5">2.4.1.17</ecNumber>
    </recommendedName>
</protein>
<dbReference type="GO" id="GO:0016020">
    <property type="term" value="C:membrane"/>
    <property type="evidence" value="ECO:0007669"/>
    <property type="project" value="UniProtKB-SubCell"/>
</dbReference>
<dbReference type="PANTHER" id="PTHR48043:SF159">
    <property type="entry name" value="EG:EG0003.4 PROTEIN-RELATED"/>
    <property type="match status" value="1"/>
</dbReference>
<comment type="caution">
    <text evidence="6">The sequence shown here is derived from an EMBL/GenBank/DDBJ whole genome shotgun (WGS) entry which is preliminary data.</text>
</comment>
<evidence type="ECO:0000256" key="3">
    <source>
        <dbReference type="ARBA" id="ARBA00022679"/>
    </source>
</evidence>
<evidence type="ECO:0000256" key="4">
    <source>
        <dbReference type="RuleBase" id="RU003718"/>
    </source>
</evidence>
<dbReference type="EMBL" id="JAVRBK010000006">
    <property type="protein sequence ID" value="KAK5642054.1"/>
    <property type="molecule type" value="Genomic_DNA"/>
</dbReference>
<comment type="similarity">
    <text evidence="1 4">Belongs to the UDP-glycosyltransferase family.</text>
</comment>
<dbReference type="Pfam" id="PF00201">
    <property type="entry name" value="UDPGT"/>
    <property type="match status" value="1"/>
</dbReference>
<dbReference type="Proteomes" id="UP001329430">
    <property type="component" value="Chromosome 6"/>
</dbReference>
<gene>
    <name evidence="6" type="ORF">RI129_008221</name>
</gene>
<evidence type="ECO:0000256" key="5">
    <source>
        <dbReference type="RuleBase" id="RU362059"/>
    </source>
</evidence>
<keyword evidence="5" id="KW-0472">Membrane</keyword>
<dbReference type="PROSITE" id="PS00375">
    <property type="entry name" value="UDPGT"/>
    <property type="match status" value="1"/>
</dbReference>
<feature type="transmembrane region" description="Helical" evidence="5">
    <location>
        <begin position="472"/>
        <end position="499"/>
    </location>
</feature>
<evidence type="ECO:0000256" key="2">
    <source>
        <dbReference type="ARBA" id="ARBA00022676"/>
    </source>
</evidence>
<evidence type="ECO:0000313" key="6">
    <source>
        <dbReference type="EMBL" id="KAK5642054.1"/>
    </source>
</evidence>
<accession>A0AAN7V9I4</accession>
<keyword evidence="3 4" id="KW-0808">Transferase</keyword>
<dbReference type="FunFam" id="3.40.50.2000:FF:000050">
    <property type="entry name" value="UDP-glucuronosyltransferase"/>
    <property type="match status" value="1"/>
</dbReference>
<proteinExistence type="inferred from homology"/>
<dbReference type="InterPro" id="IPR002213">
    <property type="entry name" value="UDP_glucos_trans"/>
</dbReference>
<dbReference type="EC" id="2.4.1.17" evidence="5"/>
<evidence type="ECO:0000313" key="7">
    <source>
        <dbReference type="Proteomes" id="UP001329430"/>
    </source>
</evidence>
<dbReference type="Gene3D" id="3.40.50.2000">
    <property type="entry name" value="Glycogen Phosphorylase B"/>
    <property type="match status" value="1"/>
</dbReference>
<evidence type="ECO:0000256" key="1">
    <source>
        <dbReference type="ARBA" id="ARBA00009995"/>
    </source>
</evidence>
<organism evidence="6 7">
    <name type="scientific">Pyrocoelia pectoralis</name>
    <dbReference type="NCBI Taxonomy" id="417401"/>
    <lineage>
        <taxon>Eukaryota</taxon>
        <taxon>Metazoa</taxon>
        <taxon>Ecdysozoa</taxon>
        <taxon>Arthropoda</taxon>
        <taxon>Hexapoda</taxon>
        <taxon>Insecta</taxon>
        <taxon>Pterygota</taxon>
        <taxon>Neoptera</taxon>
        <taxon>Endopterygota</taxon>
        <taxon>Coleoptera</taxon>
        <taxon>Polyphaga</taxon>
        <taxon>Elateriformia</taxon>
        <taxon>Elateroidea</taxon>
        <taxon>Lampyridae</taxon>
        <taxon>Lampyrinae</taxon>
        <taxon>Pyrocoelia</taxon>
    </lineage>
</organism>
<dbReference type="AlphaFoldDB" id="A0AAN7V9I4"/>